<gene>
    <name evidence="2" type="ORF">GM661_01760</name>
</gene>
<dbReference type="EMBL" id="CP046640">
    <property type="protein sequence ID" value="QTL96788.1"/>
    <property type="molecule type" value="Genomic_DNA"/>
</dbReference>
<dbReference type="Pfam" id="PF13524">
    <property type="entry name" value="Glyco_trans_1_2"/>
    <property type="match status" value="1"/>
</dbReference>
<organism evidence="2 3">
    <name type="scientific">Iocasia fonsfrigidae</name>
    <dbReference type="NCBI Taxonomy" id="2682810"/>
    <lineage>
        <taxon>Bacteria</taxon>
        <taxon>Bacillati</taxon>
        <taxon>Bacillota</taxon>
        <taxon>Clostridia</taxon>
        <taxon>Halanaerobiales</taxon>
        <taxon>Halanaerobiaceae</taxon>
        <taxon>Iocasia</taxon>
    </lineage>
</organism>
<keyword evidence="3" id="KW-1185">Reference proteome</keyword>
<proteinExistence type="predicted"/>
<accession>A0A8A7KB75</accession>
<name>A0A8A7KB75_9FIRM</name>
<protein>
    <submittedName>
        <fullName evidence="2">Glycosyltransferase</fullName>
    </submittedName>
</protein>
<evidence type="ECO:0000313" key="2">
    <source>
        <dbReference type="EMBL" id="QTL96788.1"/>
    </source>
</evidence>
<sequence length="323" mass="37518">MRLLFINSGLKGIPEGYTRSIMDVLNNWPSLEVMEVWPQELTINTIKSYYPDLIMAFHGNLTPLDIIQYAHTRGILTFIWIVEDPYELDVHTSEWLHSYDYVFTTEIEALAYYNSHNVFYLPWGTNTEIYHPCSVPLKYRSDLCFVGMGFKNRAEILNAIAEEIKGLDVKLIGNWEKWGAELKPCLQDYVLPVHSRAEEVARFYAGARINLNIHRDPVDDINVNTPGIGAESLNNRTFDIAAAGGFQIVDDKRKELNKFYCPGKEIVVFRDPHDLANKIKYYLRDNTIRKEITANAFFKTVNYHTFKNRITRMFNIIKRGYDL</sequence>
<dbReference type="InterPro" id="IPR055259">
    <property type="entry name" value="YkvP/CgeB_Glyco_trans-like"/>
</dbReference>
<dbReference type="SUPFAM" id="SSF53756">
    <property type="entry name" value="UDP-Glycosyltransferase/glycogen phosphorylase"/>
    <property type="match status" value="1"/>
</dbReference>
<feature type="domain" description="Spore protein YkvP/CgeB glycosyl transferase-like" evidence="1">
    <location>
        <begin position="153"/>
        <end position="314"/>
    </location>
</feature>
<dbReference type="Proteomes" id="UP000665020">
    <property type="component" value="Chromosome"/>
</dbReference>
<dbReference type="AlphaFoldDB" id="A0A8A7KB75"/>
<evidence type="ECO:0000313" key="3">
    <source>
        <dbReference type="Proteomes" id="UP000665020"/>
    </source>
</evidence>
<dbReference type="KEGG" id="ifn:GM661_01760"/>
<reference evidence="2" key="1">
    <citation type="submission" date="2019-12" db="EMBL/GenBank/DDBJ databases">
        <authorList>
            <person name="zhang j."/>
            <person name="sun C.M."/>
        </authorList>
    </citation>
    <scope>NUCLEOTIDE SEQUENCE</scope>
    <source>
        <strain evidence="2">NS-1</strain>
    </source>
</reference>
<dbReference type="RefSeq" id="WP_230868484.1">
    <property type="nucleotide sequence ID" value="NZ_CP046640.1"/>
</dbReference>
<evidence type="ECO:0000259" key="1">
    <source>
        <dbReference type="Pfam" id="PF13524"/>
    </source>
</evidence>